<reference evidence="2" key="1">
    <citation type="journal article" date="2024" name="Front. Bioeng. Biotechnol.">
        <title>Genome-scale model development and genomic sequencing of the oleaginous clade Lipomyces.</title>
        <authorList>
            <person name="Czajka J.J."/>
            <person name="Han Y."/>
            <person name="Kim J."/>
            <person name="Mondo S.J."/>
            <person name="Hofstad B.A."/>
            <person name="Robles A."/>
            <person name="Haridas S."/>
            <person name="Riley R."/>
            <person name="LaButti K."/>
            <person name="Pangilinan J."/>
            <person name="Andreopoulos W."/>
            <person name="Lipzen A."/>
            <person name="Yan J."/>
            <person name="Wang M."/>
            <person name="Ng V."/>
            <person name="Grigoriev I.V."/>
            <person name="Spatafora J.W."/>
            <person name="Magnuson J.K."/>
            <person name="Baker S.E."/>
            <person name="Pomraning K.R."/>
        </authorList>
    </citation>
    <scope>NUCLEOTIDE SEQUENCE [LARGE SCALE GENOMIC DNA]</scope>
    <source>
        <strain evidence="2">CBS 7786</strain>
    </source>
</reference>
<evidence type="ECO:0000313" key="2">
    <source>
        <dbReference type="Proteomes" id="UP001433508"/>
    </source>
</evidence>
<dbReference type="EMBL" id="MU971346">
    <property type="protein sequence ID" value="KAK9239436.1"/>
    <property type="molecule type" value="Genomic_DNA"/>
</dbReference>
<dbReference type="Proteomes" id="UP001433508">
    <property type="component" value="Unassembled WGS sequence"/>
</dbReference>
<protein>
    <submittedName>
        <fullName evidence="1">Uncharacterized protein</fullName>
    </submittedName>
</protein>
<evidence type="ECO:0000313" key="1">
    <source>
        <dbReference type="EMBL" id="KAK9239436.1"/>
    </source>
</evidence>
<organism evidence="1 2">
    <name type="scientific">Lipomyces kononenkoae</name>
    <name type="common">Yeast</name>
    <dbReference type="NCBI Taxonomy" id="34357"/>
    <lineage>
        <taxon>Eukaryota</taxon>
        <taxon>Fungi</taxon>
        <taxon>Dikarya</taxon>
        <taxon>Ascomycota</taxon>
        <taxon>Saccharomycotina</taxon>
        <taxon>Lipomycetes</taxon>
        <taxon>Lipomycetales</taxon>
        <taxon>Lipomycetaceae</taxon>
        <taxon>Lipomyces</taxon>
    </lineage>
</organism>
<accession>A0ACC3T738</accession>
<gene>
    <name evidence="1" type="ORF">V1525DRAFT_386511</name>
</gene>
<comment type="caution">
    <text evidence="1">The sequence shown here is derived from an EMBL/GenBank/DDBJ whole genome shotgun (WGS) entry which is preliminary data.</text>
</comment>
<name>A0ACC3T738_LIPKO</name>
<sequence>MDIEKMMAHHHRSTLKKNHKAFKAKHQSKGALKAKTKGKVEKNVQSRKPKHVANKMERRNKAKQIMLSKKEEVQLSKKFFDGRRGAPRIVAVIPLCPDVDAADVIKNLHQSVDCDIEIPYTGAFTTPIDRFKQKIQYIVPARHFTSIVDAAQAADFVVFVLSAKQEVDHFGETCLRSIVAQGVSTVFSVVQHLSEVESPKMQTELRKSLLSYMTHFFAEQEKIFDMDNQQECLNVIRSLCQQFPNGIQWRDTRAYVVADRVWYDKNTESGGALVVEGIVRGQKLNPDRLVHIPGFGDFQIDKICGASVDAAGQDNSMAIDGDAASQFSGSFTSLPTFDQDVIDEYAPAEDLPDAGMENDYEEPELQRGVRLDDHFYLHDDEEQEARTLKDKNRIPKGMSEYQARWIMEENSDDEYEDSDVASNDDGDQMMDLDGDDAQSFGASHTEYGATEMDAESGMFVDLSPEEEARQLKEYREREKEDTEFPDEIELAPELSAKERLARYRGVRNLRTSEWDVDEKDSRTPEDWNRLSRFQNFRVTRKRVLMEAKANGVPAGTRVLIYIRAPEELWSAVSNKSFFSIFALLRYEHKKVVLNVSATPNTEYEDPIPTKDSLILQVGSRRYNVNPLFSESGTTPNNVYKLEKFLHQGRTATASMIAPVSFGNTPILFLKETGKGIELVASGSVEDADHGRVIAKRIILTGYPYKIHKRLVTVRYMFFNAEDIAWFKAIPLFTKMGRSGYIKESIGTHGYYKATFNGPINAQDTVAMSLYKRVWPRRSELWTGTY</sequence>
<proteinExistence type="predicted"/>
<keyword evidence="2" id="KW-1185">Reference proteome</keyword>